<dbReference type="GO" id="GO:0005737">
    <property type="term" value="C:cytoplasm"/>
    <property type="evidence" value="ECO:0007669"/>
    <property type="project" value="TreeGrafter"/>
</dbReference>
<evidence type="ECO:0000256" key="2">
    <source>
        <dbReference type="ARBA" id="ARBA00022737"/>
    </source>
</evidence>
<dbReference type="EMBL" id="SMOL01000559">
    <property type="protein sequence ID" value="KAB2607131.1"/>
    <property type="molecule type" value="Genomic_DNA"/>
</dbReference>
<dbReference type="SUPFAM" id="SSF52058">
    <property type="entry name" value="L domain-like"/>
    <property type="match status" value="1"/>
</dbReference>
<reference evidence="3 4" key="1">
    <citation type="submission" date="2019-09" db="EMBL/GenBank/DDBJ databases">
        <authorList>
            <person name="Ou C."/>
        </authorList>
    </citation>
    <scope>NUCLEOTIDE SEQUENCE [LARGE SCALE GENOMIC DNA]</scope>
    <source>
        <strain evidence="3">S2</strain>
        <tissue evidence="3">Leaf</tissue>
    </source>
</reference>
<dbReference type="OrthoDB" id="2187496at2759"/>
<evidence type="ECO:0000256" key="1">
    <source>
        <dbReference type="ARBA" id="ARBA00022614"/>
    </source>
</evidence>
<keyword evidence="4" id="KW-1185">Reference proteome</keyword>
<accession>A0A5N5FZY6</accession>
<protein>
    <submittedName>
        <fullName evidence="3">LRR repeats and ubiquitin-like domain-containing protein</fullName>
    </submittedName>
</protein>
<dbReference type="PROSITE" id="PS51450">
    <property type="entry name" value="LRR"/>
    <property type="match status" value="1"/>
</dbReference>
<reference evidence="4" key="2">
    <citation type="submission" date="2019-10" db="EMBL/GenBank/DDBJ databases">
        <title>A de novo genome assembly of a pear dwarfing rootstock.</title>
        <authorList>
            <person name="Wang F."/>
            <person name="Wang J."/>
            <person name="Li S."/>
            <person name="Zhang Y."/>
            <person name="Fang M."/>
            <person name="Ma L."/>
            <person name="Zhao Y."/>
            <person name="Jiang S."/>
        </authorList>
    </citation>
    <scope>NUCLEOTIDE SEQUENCE [LARGE SCALE GENOMIC DNA]</scope>
</reference>
<dbReference type="Proteomes" id="UP000327157">
    <property type="component" value="Chromosome 11"/>
</dbReference>
<organism evidence="3 4">
    <name type="scientific">Pyrus ussuriensis x Pyrus communis</name>
    <dbReference type="NCBI Taxonomy" id="2448454"/>
    <lineage>
        <taxon>Eukaryota</taxon>
        <taxon>Viridiplantae</taxon>
        <taxon>Streptophyta</taxon>
        <taxon>Embryophyta</taxon>
        <taxon>Tracheophyta</taxon>
        <taxon>Spermatophyta</taxon>
        <taxon>Magnoliopsida</taxon>
        <taxon>eudicotyledons</taxon>
        <taxon>Gunneridae</taxon>
        <taxon>Pentapetalae</taxon>
        <taxon>rosids</taxon>
        <taxon>fabids</taxon>
        <taxon>Rosales</taxon>
        <taxon>Rosaceae</taxon>
        <taxon>Amygdaloideae</taxon>
        <taxon>Maleae</taxon>
        <taxon>Pyrus</taxon>
    </lineage>
</organism>
<evidence type="ECO:0000313" key="4">
    <source>
        <dbReference type="Proteomes" id="UP000327157"/>
    </source>
</evidence>
<keyword evidence="2" id="KW-0677">Repeat</keyword>
<reference evidence="3 4" key="3">
    <citation type="submission" date="2019-11" db="EMBL/GenBank/DDBJ databases">
        <title>A de novo genome assembly of a pear dwarfing rootstock.</title>
        <authorList>
            <person name="Wang F."/>
            <person name="Wang J."/>
            <person name="Li S."/>
            <person name="Zhang Y."/>
            <person name="Fang M."/>
            <person name="Ma L."/>
            <person name="Zhao Y."/>
            <person name="Jiang S."/>
        </authorList>
    </citation>
    <scope>NUCLEOTIDE SEQUENCE [LARGE SCALE GENOMIC DNA]</scope>
    <source>
        <strain evidence="3">S2</strain>
        <tissue evidence="3">Leaf</tissue>
    </source>
</reference>
<dbReference type="PANTHER" id="PTHR48051:SF1">
    <property type="entry name" value="RAS SUPPRESSOR PROTEIN 1"/>
    <property type="match status" value="1"/>
</dbReference>
<dbReference type="InterPro" id="IPR050216">
    <property type="entry name" value="LRR_domain-containing"/>
</dbReference>
<evidence type="ECO:0000313" key="3">
    <source>
        <dbReference type="EMBL" id="KAB2607131.1"/>
    </source>
</evidence>
<sequence length="178" mass="19782">MPDEVWASGTSARAIELSNNSIRNVPAKIGCLSSLQVDVSSNLLSKLPETMGSLQNLKSLYLSNNELRALPSALFKMLLQLTTLDLHNTEITADVLRQIEGWESFYERRRLKHQKQLDFRAVNSGAFIEGADKSCELMLLISGLHVAIVQSCCPYSVTFVSRFTKASSDLMSMVLELL</sequence>
<proteinExistence type="predicted"/>
<dbReference type="InterPro" id="IPR001611">
    <property type="entry name" value="Leu-rich_rpt"/>
</dbReference>
<dbReference type="InterPro" id="IPR032675">
    <property type="entry name" value="LRR_dom_sf"/>
</dbReference>
<dbReference type="Gene3D" id="3.80.10.10">
    <property type="entry name" value="Ribonuclease Inhibitor"/>
    <property type="match status" value="1"/>
</dbReference>
<comment type="caution">
    <text evidence="3">The sequence shown here is derived from an EMBL/GenBank/DDBJ whole genome shotgun (WGS) entry which is preliminary data.</text>
</comment>
<name>A0A5N5FZY6_9ROSA</name>
<dbReference type="Pfam" id="PF13855">
    <property type="entry name" value="LRR_8"/>
    <property type="match status" value="1"/>
</dbReference>
<dbReference type="InterPro" id="IPR003591">
    <property type="entry name" value="Leu-rich_rpt_typical-subtyp"/>
</dbReference>
<dbReference type="SMART" id="SM00369">
    <property type="entry name" value="LRR_TYP"/>
    <property type="match status" value="1"/>
</dbReference>
<dbReference type="PANTHER" id="PTHR48051">
    <property type="match status" value="1"/>
</dbReference>
<dbReference type="AlphaFoldDB" id="A0A5N5FZY6"/>
<keyword evidence="1" id="KW-0433">Leucine-rich repeat</keyword>
<gene>
    <name evidence="3" type="ORF">D8674_006848</name>
</gene>